<dbReference type="PRINTS" id="PR00081">
    <property type="entry name" value="GDHRDH"/>
</dbReference>
<dbReference type="InterPro" id="IPR036291">
    <property type="entry name" value="NAD(P)-bd_dom_sf"/>
</dbReference>
<dbReference type="PANTHER" id="PTHR43943">
    <property type="entry name" value="DEHYDROGENASE/REDUCTASE (SDR FAMILY) MEMBER 4"/>
    <property type="match status" value="1"/>
</dbReference>
<sequence length="252" mass="26307">MVNFSLEGKVALITGASRGIGEAIALAVAESGARCILVSRKIEPLQAVVEKIAQAGGKADAVACNVGDMDQLKALFAKIQADYGRLDILVNNAATNPYFGDLLGAEEWAWDKTNAVNLKGPFFMSQYAAKMMKAGGGGSIVNVASVNAVSPAPFQGIYSITKAGVVAMTKAFAKELAADKIRVNALLPGLTETKFSEAIIANKGIYDYAVSRIPMNRHATPEEMVGAVLYLASDASSFTTGSCITCDGGMLS</sequence>
<keyword evidence="3" id="KW-1185">Reference proteome</keyword>
<comment type="similarity">
    <text evidence="1">Belongs to the short-chain dehydrogenases/reductases (SDR) family.</text>
</comment>
<protein>
    <submittedName>
        <fullName evidence="2">Short-chain dehydrogenase/reductase SDR</fullName>
    </submittedName>
</protein>
<dbReference type="PRINTS" id="PR00080">
    <property type="entry name" value="SDRFAMILY"/>
</dbReference>
<dbReference type="NCBIfam" id="NF005559">
    <property type="entry name" value="PRK07231.1"/>
    <property type="match status" value="1"/>
</dbReference>
<evidence type="ECO:0000313" key="3">
    <source>
        <dbReference type="Proteomes" id="UP000008561"/>
    </source>
</evidence>
<dbReference type="CDD" id="cd05233">
    <property type="entry name" value="SDR_c"/>
    <property type="match status" value="1"/>
</dbReference>
<dbReference type="Gene3D" id="3.40.50.720">
    <property type="entry name" value="NAD(P)-binding Rossmann-like Domain"/>
    <property type="match status" value="1"/>
</dbReference>
<dbReference type="SUPFAM" id="SSF51735">
    <property type="entry name" value="NAD(P)-binding Rossmann-fold domains"/>
    <property type="match status" value="1"/>
</dbReference>
<dbReference type="InterPro" id="IPR002347">
    <property type="entry name" value="SDR_fam"/>
</dbReference>
<proteinExistence type="inferred from homology"/>
<dbReference type="Proteomes" id="UP000008561">
    <property type="component" value="Chromosome"/>
</dbReference>
<dbReference type="PANTHER" id="PTHR43943:SF2">
    <property type="entry name" value="DEHYDROGENASE_REDUCTASE 4"/>
    <property type="match status" value="1"/>
</dbReference>
<dbReference type="HOGENOM" id="CLU_010194_1_1_7"/>
<dbReference type="FunFam" id="3.40.50.720:FF:000084">
    <property type="entry name" value="Short-chain dehydrogenase reductase"/>
    <property type="match status" value="1"/>
</dbReference>
<dbReference type="eggNOG" id="COG1028">
    <property type="taxonomic scope" value="Bacteria"/>
</dbReference>
<dbReference type="InterPro" id="IPR020904">
    <property type="entry name" value="Sc_DH/Rdtase_CS"/>
</dbReference>
<dbReference type="KEGG" id="dol:Dole_1918"/>
<dbReference type="PROSITE" id="PS00061">
    <property type="entry name" value="ADH_SHORT"/>
    <property type="match status" value="1"/>
</dbReference>
<evidence type="ECO:0000313" key="2">
    <source>
        <dbReference type="EMBL" id="ABW67722.1"/>
    </source>
</evidence>
<accession>A8ZSI5</accession>
<dbReference type="AlphaFoldDB" id="A8ZSI5"/>
<gene>
    <name evidence="2" type="ordered locus">Dole_1918</name>
</gene>
<dbReference type="EMBL" id="CP000859">
    <property type="protein sequence ID" value="ABW67722.1"/>
    <property type="molecule type" value="Genomic_DNA"/>
</dbReference>
<dbReference type="Pfam" id="PF13561">
    <property type="entry name" value="adh_short_C2"/>
    <property type="match status" value="1"/>
</dbReference>
<dbReference type="RefSeq" id="WP_012175334.1">
    <property type="nucleotide sequence ID" value="NC_009943.1"/>
</dbReference>
<name>A8ZSI5_DESOH</name>
<evidence type="ECO:0000256" key="1">
    <source>
        <dbReference type="ARBA" id="ARBA00006484"/>
    </source>
</evidence>
<organism evidence="2 3">
    <name type="scientific">Desulfosudis oleivorans (strain DSM 6200 / JCM 39069 / Hxd3)</name>
    <name type="common">Desulfococcus oleovorans</name>
    <dbReference type="NCBI Taxonomy" id="96561"/>
    <lineage>
        <taxon>Bacteria</taxon>
        <taxon>Pseudomonadati</taxon>
        <taxon>Thermodesulfobacteriota</taxon>
        <taxon>Desulfobacteria</taxon>
        <taxon>Desulfobacterales</taxon>
        <taxon>Desulfosudaceae</taxon>
        <taxon>Desulfosudis</taxon>
    </lineage>
</organism>
<dbReference type="STRING" id="96561.Dole_1918"/>
<dbReference type="OrthoDB" id="5354363at2"/>
<dbReference type="NCBIfam" id="NF005446">
    <property type="entry name" value="PRK07035.1"/>
    <property type="match status" value="1"/>
</dbReference>
<reference evidence="2 3" key="1">
    <citation type="submission" date="2007-10" db="EMBL/GenBank/DDBJ databases">
        <title>Complete sequence of Desulfococcus oleovorans Hxd3.</title>
        <authorList>
            <consortium name="US DOE Joint Genome Institute"/>
            <person name="Copeland A."/>
            <person name="Lucas S."/>
            <person name="Lapidus A."/>
            <person name="Barry K."/>
            <person name="Glavina del Rio T."/>
            <person name="Dalin E."/>
            <person name="Tice H."/>
            <person name="Pitluck S."/>
            <person name="Kiss H."/>
            <person name="Brettin T."/>
            <person name="Bruce D."/>
            <person name="Detter J.C."/>
            <person name="Han C."/>
            <person name="Schmutz J."/>
            <person name="Larimer F."/>
            <person name="Land M."/>
            <person name="Hauser L."/>
            <person name="Kyrpides N."/>
            <person name="Kim E."/>
            <person name="Wawrik B."/>
            <person name="Richardson P."/>
        </authorList>
    </citation>
    <scope>NUCLEOTIDE SEQUENCE [LARGE SCALE GENOMIC DNA]</scope>
    <source>
        <strain evidence="3">DSM 6200 / JCM 39069 / Hxd3</strain>
    </source>
</reference>